<keyword evidence="9" id="KW-0289">Folate biosynthesis</keyword>
<comment type="caution">
    <text evidence="12">The sequence shown here is derived from an EMBL/GenBank/DDBJ whole genome shotgun (WGS) entry which is preliminary data.</text>
</comment>
<proteinExistence type="inferred from homology"/>
<comment type="similarity">
    <text evidence="4">Belongs to the DHPS family.</text>
</comment>
<evidence type="ECO:0000256" key="10">
    <source>
        <dbReference type="SAM" id="MobiDB-lite"/>
    </source>
</evidence>
<keyword evidence="13" id="KW-1185">Reference proteome</keyword>
<dbReference type="PROSITE" id="PS00792">
    <property type="entry name" value="DHPS_1"/>
    <property type="match status" value="1"/>
</dbReference>
<accession>A0ABP8W024</accession>
<evidence type="ECO:0000256" key="5">
    <source>
        <dbReference type="ARBA" id="ARBA00012458"/>
    </source>
</evidence>
<protein>
    <recommendedName>
        <fullName evidence="5">dihydropteroate synthase</fullName>
        <ecNumber evidence="5">2.5.1.15</ecNumber>
    </recommendedName>
</protein>
<dbReference type="PANTHER" id="PTHR20941">
    <property type="entry name" value="FOLATE SYNTHESIS PROTEINS"/>
    <property type="match status" value="1"/>
</dbReference>
<evidence type="ECO:0000256" key="3">
    <source>
        <dbReference type="ARBA" id="ARBA00004763"/>
    </source>
</evidence>
<evidence type="ECO:0000256" key="6">
    <source>
        <dbReference type="ARBA" id="ARBA00022679"/>
    </source>
</evidence>
<feature type="compositionally biased region" description="Acidic residues" evidence="10">
    <location>
        <begin position="67"/>
        <end position="81"/>
    </location>
</feature>
<gene>
    <name evidence="12" type="ORF">GCM10025780_19890</name>
</gene>
<evidence type="ECO:0000259" key="11">
    <source>
        <dbReference type="PROSITE" id="PS50972"/>
    </source>
</evidence>
<evidence type="ECO:0000313" key="13">
    <source>
        <dbReference type="Proteomes" id="UP001501295"/>
    </source>
</evidence>
<dbReference type="Pfam" id="PF00809">
    <property type="entry name" value="Pterin_bind"/>
    <property type="match status" value="1"/>
</dbReference>
<feature type="compositionally biased region" description="Basic and acidic residues" evidence="10">
    <location>
        <begin position="159"/>
        <end position="174"/>
    </location>
</feature>
<keyword evidence="6" id="KW-0808">Transferase</keyword>
<dbReference type="PROSITE" id="PS00793">
    <property type="entry name" value="DHPS_2"/>
    <property type="match status" value="1"/>
</dbReference>
<dbReference type="CDD" id="cd00739">
    <property type="entry name" value="DHPS"/>
    <property type="match status" value="1"/>
</dbReference>
<feature type="domain" description="Pterin-binding" evidence="11">
    <location>
        <begin position="273"/>
        <end position="527"/>
    </location>
</feature>
<evidence type="ECO:0000256" key="9">
    <source>
        <dbReference type="ARBA" id="ARBA00022909"/>
    </source>
</evidence>
<feature type="region of interest" description="Disordered" evidence="10">
    <location>
        <begin position="148"/>
        <end position="202"/>
    </location>
</feature>
<dbReference type="InterPro" id="IPR006390">
    <property type="entry name" value="DHP_synth_dom"/>
</dbReference>
<evidence type="ECO:0000256" key="4">
    <source>
        <dbReference type="ARBA" id="ARBA00009503"/>
    </source>
</evidence>
<evidence type="ECO:0000256" key="1">
    <source>
        <dbReference type="ARBA" id="ARBA00000012"/>
    </source>
</evidence>
<dbReference type="InterPro" id="IPR045031">
    <property type="entry name" value="DHP_synth-like"/>
</dbReference>
<dbReference type="PROSITE" id="PS50972">
    <property type="entry name" value="PTERIN_BINDING"/>
    <property type="match status" value="1"/>
</dbReference>
<dbReference type="RefSeq" id="WP_345375695.1">
    <property type="nucleotide sequence ID" value="NZ_BAABLM010000003.1"/>
</dbReference>
<evidence type="ECO:0000256" key="7">
    <source>
        <dbReference type="ARBA" id="ARBA00022723"/>
    </source>
</evidence>
<dbReference type="SUPFAM" id="SSF51717">
    <property type="entry name" value="Dihydropteroate synthetase-like"/>
    <property type="match status" value="1"/>
</dbReference>
<evidence type="ECO:0000313" key="12">
    <source>
        <dbReference type="EMBL" id="GAA4675399.1"/>
    </source>
</evidence>
<dbReference type="InterPro" id="IPR011005">
    <property type="entry name" value="Dihydropteroate_synth-like_sf"/>
</dbReference>
<feature type="region of interest" description="Disordered" evidence="10">
    <location>
        <begin position="215"/>
        <end position="238"/>
    </location>
</feature>
<comment type="pathway">
    <text evidence="3">Cofactor biosynthesis; tetrahydrofolate biosynthesis; 7,8-dihydrofolate from 2-amino-4-hydroxy-6-hydroxymethyl-7,8-dihydropteridine diphosphate and 4-aminobenzoate: step 1/2.</text>
</comment>
<keyword evidence="7" id="KW-0479">Metal-binding</keyword>
<keyword evidence="8" id="KW-0460">Magnesium</keyword>
<dbReference type="Gene3D" id="3.20.20.20">
    <property type="entry name" value="Dihydropteroate synthase-like"/>
    <property type="match status" value="1"/>
</dbReference>
<evidence type="ECO:0000256" key="8">
    <source>
        <dbReference type="ARBA" id="ARBA00022842"/>
    </source>
</evidence>
<dbReference type="NCBIfam" id="TIGR01496">
    <property type="entry name" value="DHPS"/>
    <property type="match status" value="1"/>
</dbReference>
<comment type="cofactor">
    <cofactor evidence="2">
        <name>Mg(2+)</name>
        <dbReference type="ChEBI" id="CHEBI:18420"/>
    </cofactor>
</comment>
<feature type="region of interest" description="Disordered" evidence="10">
    <location>
        <begin position="1"/>
        <end position="133"/>
    </location>
</feature>
<dbReference type="EC" id="2.5.1.15" evidence="5"/>
<dbReference type="Proteomes" id="UP001501295">
    <property type="component" value="Unassembled WGS sequence"/>
</dbReference>
<sequence length="537" mass="57060">MTDESLGAPSRSAHRAAAEPTSHDLEPEVEQTWVRPRAGRRRQPDVTPVEYAPVPRREPSPAATVAESDDASSVEHDDADSTDTAVWGEAMTAPRAASTAVSHAGDSGAPRLTGRRASPVVDPEAEAAERRAAERLAAERLAAERLAADRAAVAAQGEAIRRAAEHRRESEAVRPRAALSGPTQHVTPPAAPEGAPTDGLPSRRRLIAGGVYERPLTEAGPSGAEPGHPTDPPGQAPDELATRAIQVVREAGPGPTAAEIENPQAHPYRPERTLVMGILNVTLDSFSDGGRYSRFDDALAHARSMVADGADIIDIGGESTRPGAPRVEVHEEQRRVVPVIRELVSMGIRVSIDTMNAATAYAAVEAGADIINDVSGGLADENMKIVARDTDKTFIAMHWRGHSTVMERNANYADVVGEVRSELFQRVAELVVHGVNPDRLVIDPGLGFAKRAEHNWELLGHLDAFAELGLPILVAASRKRFLGALLPDDAGVLERDPATAVISALSAQAGAWGVRVHDVAGTRAALDVQQAWQKGSR</sequence>
<organism evidence="12 13">
    <name type="scientific">Frondihabitans cladoniiphilus</name>
    <dbReference type="NCBI Taxonomy" id="715785"/>
    <lineage>
        <taxon>Bacteria</taxon>
        <taxon>Bacillati</taxon>
        <taxon>Actinomycetota</taxon>
        <taxon>Actinomycetes</taxon>
        <taxon>Micrococcales</taxon>
        <taxon>Microbacteriaceae</taxon>
        <taxon>Frondihabitans</taxon>
    </lineage>
</organism>
<dbReference type="PANTHER" id="PTHR20941:SF1">
    <property type="entry name" value="FOLIC ACID SYNTHESIS PROTEIN FOL1"/>
    <property type="match status" value="1"/>
</dbReference>
<name>A0ABP8W024_9MICO</name>
<comment type="catalytic activity">
    <reaction evidence="1">
        <text>(7,8-dihydropterin-6-yl)methyl diphosphate + 4-aminobenzoate = 7,8-dihydropteroate + diphosphate</text>
        <dbReference type="Rhea" id="RHEA:19949"/>
        <dbReference type="ChEBI" id="CHEBI:17836"/>
        <dbReference type="ChEBI" id="CHEBI:17839"/>
        <dbReference type="ChEBI" id="CHEBI:33019"/>
        <dbReference type="ChEBI" id="CHEBI:72950"/>
        <dbReference type="EC" id="2.5.1.15"/>
    </reaction>
</comment>
<dbReference type="EMBL" id="BAABLM010000003">
    <property type="protein sequence ID" value="GAA4675399.1"/>
    <property type="molecule type" value="Genomic_DNA"/>
</dbReference>
<dbReference type="InterPro" id="IPR000489">
    <property type="entry name" value="Pterin-binding_dom"/>
</dbReference>
<reference evidence="13" key="1">
    <citation type="journal article" date="2019" name="Int. J. Syst. Evol. Microbiol.">
        <title>The Global Catalogue of Microorganisms (GCM) 10K type strain sequencing project: providing services to taxonomists for standard genome sequencing and annotation.</title>
        <authorList>
            <consortium name="The Broad Institute Genomics Platform"/>
            <consortium name="The Broad Institute Genome Sequencing Center for Infectious Disease"/>
            <person name="Wu L."/>
            <person name="Ma J."/>
        </authorList>
    </citation>
    <scope>NUCLEOTIDE SEQUENCE [LARGE SCALE GENOMIC DNA]</scope>
    <source>
        <strain evidence="13">JCM 18956</strain>
    </source>
</reference>
<evidence type="ECO:0000256" key="2">
    <source>
        <dbReference type="ARBA" id="ARBA00001946"/>
    </source>
</evidence>